<gene>
    <name evidence="1" type="ORF">IWQ62_000980</name>
</gene>
<evidence type="ECO:0000313" key="1">
    <source>
        <dbReference type="EMBL" id="KAJ1968864.1"/>
    </source>
</evidence>
<reference evidence="1" key="1">
    <citation type="submission" date="2022-07" db="EMBL/GenBank/DDBJ databases">
        <title>Phylogenomic reconstructions and comparative analyses of Kickxellomycotina fungi.</title>
        <authorList>
            <person name="Reynolds N.K."/>
            <person name="Stajich J.E."/>
            <person name="Barry K."/>
            <person name="Grigoriev I.V."/>
            <person name="Crous P."/>
            <person name="Smith M.E."/>
        </authorList>
    </citation>
    <scope>NUCLEOTIDE SEQUENCE</scope>
    <source>
        <strain evidence="1">RSA 1196</strain>
    </source>
</reference>
<organism evidence="1 2">
    <name type="scientific">Dispira parvispora</name>
    <dbReference type="NCBI Taxonomy" id="1520584"/>
    <lineage>
        <taxon>Eukaryota</taxon>
        <taxon>Fungi</taxon>
        <taxon>Fungi incertae sedis</taxon>
        <taxon>Zoopagomycota</taxon>
        <taxon>Kickxellomycotina</taxon>
        <taxon>Dimargaritomycetes</taxon>
        <taxon>Dimargaritales</taxon>
        <taxon>Dimargaritaceae</taxon>
        <taxon>Dispira</taxon>
    </lineage>
</organism>
<dbReference type="AlphaFoldDB" id="A0A9W8E9K7"/>
<proteinExistence type="predicted"/>
<keyword evidence="2" id="KW-1185">Reference proteome</keyword>
<accession>A0A9W8E9K7</accession>
<comment type="caution">
    <text evidence="1">The sequence shown here is derived from an EMBL/GenBank/DDBJ whole genome shotgun (WGS) entry which is preliminary data.</text>
</comment>
<evidence type="ECO:0000313" key="2">
    <source>
        <dbReference type="Proteomes" id="UP001150925"/>
    </source>
</evidence>
<sequence length="166" mass="19182">MQQLCIYIKTNTVDARENSAKEFATTDIHSELMKKALFALNIYRKWLNNPIKSHGILLRAKNERFLVNLALASGLLRQYAIMLVICKENDPTTYYELIWDLNNPKYSAETLIAYHTRNYHFITVVTIPSALDKETTISTVNEYLKFNQGNIGNRRSGRLGKIVFYS</sequence>
<protein>
    <submittedName>
        <fullName evidence="1">Uncharacterized protein</fullName>
    </submittedName>
</protein>
<dbReference type="EMBL" id="JANBPY010000126">
    <property type="protein sequence ID" value="KAJ1968864.1"/>
    <property type="molecule type" value="Genomic_DNA"/>
</dbReference>
<name>A0A9W8E9K7_9FUNG</name>
<dbReference type="Proteomes" id="UP001150925">
    <property type="component" value="Unassembled WGS sequence"/>
</dbReference>